<name>A0AAD2AAZ8_9LAMI</name>
<dbReference type="InterPro" id="IPR029000">
    <property type="entry name" value="Cyclophilin-like_dom_sf"/>
</dbReference>
<evidence type="ECO:0000256" key="1">
    <source>
        <dbReference type="ARBA" id="ARBA00007365"/>
    </source>
</evidence>
<dbReference type="PANTHER" id="PTHR11071">
    <property type="entry name" value="PEPTIDYL-PROLYL CIS-TRANS ISOMERASE"/>
    <property type="match status" value="1"/>
</dbReference>
<proteinExistence type="inferred from homology"/>
<dbReference type="InterPro" id="IPR002130">
    <property type="entry name" value="Cyclophilin-type_PPIase_dom"/>
</dbReference>
<dbReference type="GO" id="GO:0006457">
    <property type="term" value="P:protein folding"/>
    <property type="evidence" value="ECO:0007669"/>
    <property type="project" value="TreeGrafter"/>
</dbReference>
<organism evidence="3 4">
    <name type="scientific">Fraxinus pennsylvanica</name>
    <dbReference type="NCBI Taxonomy" id="56036"/>
    <lineage>
        <taxon>Eukaryota</taxon>
        <taxon>Viridiplantae</taxon>
        <taxon>Streptophyta</taxon>
        <taxon>Embryophyta</taxon>
        <taxon>Tracheophyta</taxon>
        <taxon>Spermatophyta</taxon>
        <taxon>Magnoliopsida</taxon>
        <taxon>eudicotyledons</taxon>
        <taxon>Gunneridae</taxon>
        <taxon>Pentapetalae</taxon>
        <taxon>asterids</taxon>
        <taxon>lamiids</taxon>
        <taxon>Lamiales</taxon>
        <taxon>Oleaceae</taxon>
        <taxon>Oleeae</taxon>
        <taxon>Fraxinus</taxon>
    </lineage>
</organism>
<dbReference type="GO" id="GO:0005737">
    <property type="term" value="C:cytoplasm"/>
    <property type="evidence" value="ECO:0007669"/>
    <property type="project" value="TreeGrafter"/>
</dbReference>
<keyword evidence="4" id="KW-1185">Reference proteome</keyword>
<dbReference type="AlphaFoldDB" id="A0AAD2AAZ8"/>
<dbReference type="PRINTS" id="PR00153">
    <property type="entry name" value="CSAPPISMRASE"/>
</dbReference>
<feature type="domain" description="PPIase cyclophilin-type" evidence="2">
    <location>
        <begin position="1"/>
        <end position="116"/>
    </location>
</feature>
<reference evidence="3" key="1">
    <citation type="submission" date="2023-05" db="EMBL/GenBank/DDBJ databases">
        <authorList>
            <person name="Huff M."/>
        </authorList>
    </citation>
    <scope>NUCLEOTIDE SEQUENCE</scope>
</reference>
<evidence type="ECO:0000313" key="3">
    <source>
        <dbReference type="EMBL" id="CAI9783036.1"/>
    </source>
</evidence>
<dbReference type="GO" id="GO:0003755">
    <property type="term" value="F:peptidyl-prolyl cis-trans isomerase activity"/>
    <property type="evidence" value="ECO:0007669"/>
    <property type="project" value="InterPro"/>
</dbReference>
<gene>
    <name evidence="3" type="ORF">FPE_LOCUS30466</name>
</gene>
<dbReference type="GO" id="GO:0016018">
    <property type="term" value="F:cyclosporin A binding"/>
    <property type="evidence" value="ECO:0007669"/>
    <property type="project" value="TreeGrafter"/>
</dbReference>
<sequence>MELFADVVPRTAENFRALCTREKGVGKSGKPPHDKGSDFHHVILNSCAREAILPPEMASVESQYMDPSLPMRILRRSTLVLVFCPWPILDLEPTDLNFSSVLRKQNGLMVNTCLGK</sequence>
<protein>
    <recommendedName>
        <fullName evidence="2">PPIase cyclophilin-type domain-containing protein</fullName>
    </recommendedName>
</protein>
<dbReference type="PROSITE" id="PS50072">
    <property type="entry name" value="CSA_PPIASE_2"/>
    <property type="match status" value="1"/>
</dbReference>
<dbReference type="EMBL" id="OU503054">
    <property type="protein sequence ID" value="CAI9783036.1"/>
    <property type="molecule type" value="Genomic_DNA"/>
</dbReference>
<dbReference type="SUPFAM" id="SSF50891">
    <property type="entry name" value="Cyclophilin-like"/>
    <property type="match status" value="1"/>
</dbReference>
<accession>A0AAD2AAZ8</accession>
<evidence type="ECO:0000313" key="4">
    <source>
        <dbReference type="Proteomes" id="UP000834106"/>
    </source>
</evidence>
<dbReference type="Proteomes" id="UP000834106">
    <property type="component" value="Chromosome 19"/>
</dbReference>
<dbReference type="PANTHER" id="PTHR11071:SF561">
    <property type="entry name" value="PEPTIDYL-PROLYL CIS-TRANS ISOMERASE D-RELATED"/>
    <property type="match status" value="1"/>
</dbReference>
<dbReference type="Gene3D" id="2.40.100.10">
    <property type="entry name" value="Cyclophilin-like"/>
    <property type="match status" value="1"/>
</dbReference>
<comment type="similarity">
    <text evidence="1">Belongs to the cyclophilin-type PPIase family.</text>
</comment>
<evidence type="ECO:0000259" key="2">
    <source>
        <dbReference type="PROSITE" id="PS50072"/>
    </source>
</evidence>